<evidence type="ECO:0000313" key="3">
    <source>
        <dbReference type="Proteomes" id="UP000315783"/>
    </source>
</evidence>
<evidence type="ECO:0000313" key="2">
    <source>
        <dbReference type="EMBL" id="TQV97409.1"/>
    </source>
</evidence>
<keyword evidence="3" id="KW-1185">Reference proteome</keyword>
<comment type="caution">
    <text evidence="2">The sequence shown here is derived from an EMBL/GenBank/DDBJ whole genome shotgun (WGS) entry which is preliminary data.</text>
</comment>
<dbReference type="Proteomes" id="UP000315783">
    <property type="component" value="Unassembled WGS sequence"/>
</dbReference>
<dbReference type="AlphaFoldDB" id="A0A545V6Q7"/>
<feature type="region of interest" description="Disordered" evidence="1">
    <location>
        <begin position="1"/>
        <end position="29"/>
    </location>
</feature>
<reference evidence="2 3" key="1">
    <citation type="journal article" date="2019" name="Appl. Microbiol. Biotechnol.">
        <title>Genome sequence of Isaria javanica and comparative genome analysis insights into family S53 peptidase evolution in fungal entomopathogens.</title>
        <authorList>
            <person name="Lin R."/>
            <person name="Zhang X."/>
            <person name="Xin B."/>
            <person name="Zou M."/>
            <person name="Gao Y."/>
            <person name="Qin F."/>
            <person name="Hu Q."/>
            <person name="Xie B."/>
            <person name="Cheng X."/>
        </authorList>
    </citation>
    <scope>NUCLEOTIDE SEQUENCE [LARGE SCALE GENOMIC DNA]</scope>
    <source>
        <strain evidence="2 3">IJ1G</strain>
    </source>
</reference>
<name>A0A545V6Q7_9HYPO</name>
<evidence type="ECO:0000256" key="1">
    <source>
        <dbReference type="SAM" id="MobiDB-lite"/>
    </source>
</evidence>
<dbReference type="EMBL" id="SPUK01000004">
    <property type="protein sequence ID" value="TQV97409.1"/>
    <property type="molecule type" value="Genomic_DNA"/>
</dbReference>
<proteinExistence type="predicted"/>
<accession>A0A545V6Q7</accession>
<gene>
    <name evidence="2" type="ORF">IF1G_03152</name>
</gene>
<sequence length="57" mass="6648">MKLYCEKGPSSPRPDWPESNTDSRYHRETVNERDCAYSTENKIVSPRGIPSRRCFSL</sequence>
<organism evidence="2 3">
    <name type="scientific">Cordyceps javanica</name>
    <dbReference type="NCBI Taxonomy" id="43265"/>
    <lineage>
        <taxon>Eukaryota</taxon>
        <taxon>Fungi</taxon>
        <taxon>Dikarya</taxon>
        <taxon>Ascomycota</taxon>
        <taxon>Pezizomycotina</taxon>
        <taxon>Sordariomycetes</taxon>
        <taxon>Hypocreomycetidae</taxon>
        <taxon>Hypocreales</taxon>
        <taxon>Cordycipitaceae</taxon>
        <taxon>Cordyceps</taxon>
    </lineage>
</organism>
<protein>
    <submittedName>
        <fullName evidence="2">Uncharacterized protein</fullName>
    </submittedName>
</protein>